<dbReference type="AlphaFoldDB" id="A0A2M3ZW54"/>
<feature type="chain" id="PRO_5014895391" evidence="2">
    <location>
        <begin position="26"/>
        <end position="83"/>
    </location>
</feature>
<protein>
    <submittedName>
        <fullName evidence="3">Putative secreted peptide</fullName>
    </submittedName>
</protein>
<keyword evidence="1" id="KW-0472">Membrane</keyword>
<dbReference type="EMBL" id="GGFM01012035">
    <property type="protein sequence ID" value="MBW32786.1"/>
    <property type="molecule type" value="Transcribed_RNA"/>
</dbReference>
<reference evidence="3" key="1">
    <citation type="submission" date="2018-01" db="EMBL/GenBank/DDBJ databases">
        <title>An insight into the sialome of Amazonian anophelines.</title>
        <authorList>
            <person name="Ribeiro J.M."/>
            <person name="Scarpassa V."/>
            <person name="Calvo E."/>
        </authorList>
    </citation>
    <scope>NUCLEOTIDE SEQUENCE</scope>
    <source>
        <tissue evidence="3">Salivary glands</tissue>
    </source>
</reference>
<accession>A0A2M3ZW54</accession>
<proteinExistence type="predicted"/>
<evidence type="ECO:0000313" key="3">
    <source>
        <dbReference type="EMBL" id="MBW32786.1"/>
    </source>
</evidence>
<name>A0A2M3ZW54_9DIPT</name>
<keyword evidence="1" id="KW-1133">Transmembrane helix</keyword>
<sequence>MKRRGILFLTACLLLNISIIPIDRGSILYARGKGAGGFQMKIESNKHYNNNFLCCFSSVLMHISRVISILFCVPAMLWGKKCI</sequence>
<feature type="signal peptide" evidence="2">
    <location>
        <begin position="1"/>
        <end position="25"/>
    </location>
</feature>
<feature type="transmembrane region" description="Helical" evidence="1">
    <location>
        <begin position="59"/>
        <end position="79"/>
    </location>
</feature>
<evidence type="ECO:0000256" key="2">
    <source>
        <dbReference type="SAM" id="SignalP"/>
    </source>
</evidence>
<organism evidence="3">
    <name type="scientific">Anopheles braziliensis</name>
    <dbReference type="NCBI Taxonomy" id="58242"/>
    <lineage>
        <taxon>Eukaryota</taxon>
        <taxon>Metazoa</taxon>
        <taxon>Ecdysozoa</taxon>
        <taxon>Arthropoda</taxon>
        <taxon>Hexapoda</taxon>
        <taxon>Insecta</taxon>
        <taxon>Pterygota</taxon>
        <taxon>Neoptera</taxon>
        <taxon>Endopterygota</taxon>
        <taxon>Diptera</taxon>
        <taxon>Nematocera</taxon>
        <taxon>Culicoidea</taxon>
        <taxon>Culicidae</taxon>
        <taxon>Anophelinae</taxon>
        <taxon>Anopheles</taxon>
    </lineage>
</organism>
<keyword evidence="1" id="KW-0812">Transmembrane</keyword>
<evidence type="ECO:0000256" key="1">
    <source>
        <dbReference type="SAM" id="Phobius"/>
    </source>
</evidence>
<keyword evidence="2" id="KW-0732">Signal</keyword>